<evidence type="ECO:0000313" key="3">
    <source>
        <dbReference type="Proteomes" id="UP000620124"/>
    </source>
</evidence>
<feature type="compositionally biased region" description="Gly residues" evidence="1">
    <location>
        <begin position="17"/>
        <end position="37"/>
    </location>
</feature>
<protein>
    <submittedName>
        <fullName evidence="2">Uncharacterized protein</fullName>
    </submittedName>
</protein>
<keyword evidence="3" id="KW-1185">Reference proteome</keyword>
<accession>A0A8H6XWN7</accession>
<evidence type="ECO:0000313" key="2">
    <source>
        <dbReference type="EMBL" id="KAF7348938.1"/>
    </source>
</evidence>
<reference evidence="2" key="1">
    <citation type="submission" date="2020-05" db="EMBL/GenBank/DDBJ databases">
        <title>Mycena genomes resolve the evolution of fungal bioluminescence.</title>
        <authorList>
            <person name="Tsai I.J."/>
        </authorList>
    </citation>
    <scope>NUCLEOTIDE SEQUENCE</scope>
    <source>
        <strain evidence="2">CCC161011</strain>
    </source>
</reference>
<name>A0A8H6XWN7_9AGAR</name>
<feature type="region of interest" description="Disordered" evidence="1">
    <location>
        <begin position="1"/>
        <end position="37"/>
    </location>
</feature>
<dbReference type="EMBL" id="JACAZI010000011">
    <property type="protein sequence ID" value="KAF7348938.1"/>
    <property type="molecule type" value="Genomic_DNA"/>
</dbReference>
<proteinExistence type="predicted"/>
<dbReference type="AlphaFoldDB" id="A0A8H6XWN7"/>
<organism evidence="2 3">
    <name type="scientific">Mycena venus</name>
    <dbReference type="NCBI Taxonomy" id="2733690"/>
    <lineage>
        <taxon>Eukaryota</taxon>
        <taxon>Fungi</taxon>
        <taxon>Dikarya</taxon>
        <taxon>Basidiomycota</taxon>
        <taxon>Agaricomycotina</taxon>
        <taxon>Agaricomycetes</taxon>
        <taxon>Agaricomycetidae</taxon>
        <taxon>Agaricales</taxon>
        <taxon>Marasmiineae</taxon>
        <taxon>Mycenaceae</taxon>
        <taxon>Mycena</taxon>
    </lineage>
</organism>
<sequence>MLRRGNESQTVNNYISGGVGGSGGTGNAQGQGGGGGTGEGPALNYAFDTVESLTMNNLGFQIHNSNLYTVSGDVSLMIQNSQSHDSFHLPAPGRSLEIKAGWSEGSGREISGPTRNYVFNEFSMFLVLIRQRHILPPTSFNYKFA</sequence>
<dbReference type="Proteomes" id="UP000620124">
    <property type="component" value="Unassembled WGS sequence"/>
</dbReference>
<comment type="caution">
    <text evidence="2">The sequence shown here is derived from an EMBL/GenBank/DDBJ whole genome shotgun (WGS) entry which is preliminary data.</text>
</comment>
<evidence type="ECO:0000256" key="1">
    <source>
        <dbReference type="SAM" id="MobiDB-lite"/>
    </source>
</evidence>
<gene>
    <name evidence="2" type="ORF">MVEN_01414200</name>
</gene>